<dbReference type="Gene3D" id="3.20.80.10">
    <property type="entry name" value="Regulatory factor, effector binding domain"/>
    <property type="match status" value="1"/>
</dbReference>
<dbReference type="GO" id="GO:0043565">
    <property type="term" value="F:sequence-specific DNA binding"/>
    <property type="evidence" value="ECO:0007669"/>
    <property type="project" value="InterPro"/>
</dbReference>
<dbReference type="Proteomes" id="UP000067683">
    <property type="component" value="Chromosome"/>
</dbReference>
<evidence type="ECO:0000256" key="3">
    <source>
        <dbReference type="ARBA" id="ARBA00023163"/>
    </source>
</evidence>
<dbReference type="InterPro" id="IPR018062">
    <property type="entry name" value="HTH_AraC-typ_CS"/>
</dbReference>
<dbReference type="STRING" id="200991.AUC31_09360"/>
<dbReference type="Pfam" id="PF06445">
    <property type="entry name" value="GyrI-like"/>
    <property type="match status" value="1"/>
</dbReference>
<keyword evidence="3" id="KW-0804">Transcription</keyword>
<dbReference type="InterPro" id="IPR050959">
    <property type="entry name" value="MarA-like"/>
</dbReference>
<dbReference type="InterPro" id="IPR029442">
    <property type="entry name" value="GyrI-like"/>
</dbReference>
<name>A0A0U2PBI4_9BACL</name>
<dbReference type="Gene3D" id="1.10.10.60">
    <property type="entry name" value="Homeodomain-like"/>
    <property type="match status" value="2"/>
</dbReference>
<dbReference type="InterPro" id="IPR009057">
    <property type="entry name" value="Homeodomain-like_sf"/>
</dbReference>
<dbReference type="KEGG" id="prt:AUC31_09360"/>
<dbReference type="SUPFAM" id="SSF55136">
    <property type="entry name" value="Probable bacterial effector-binding domain"/>
    <property type="match status" value="1"/>
</dbReference>
<dbReference type="RefSeq" id="WP_058382122.1">
    <property type="nucleotide sequence ID" value="NZ_CP013659.2"/>
</dbReference>
<keyword evidence="6" id="KW-1185">Reference proteome</keyword>
<reference evidence="5" key="1">
    <citation type="submission" date="2016-01" db="EMBL/GenBank/DDBJ databases">
        <title>Complete genome of Planococcus rifietoensis type strain M8.</title>
        <authorList>
            <person name="See-Too W.S."/>
        </authorList>
    </citation>
    <scope>NUCLEOTIDE SEQUENCE [LARGE SCALE GENOMIC DNA]</scope>
    <source>
        <strain evidence="5">M8</strain>
    </source>
</reference>
<evidence type="ECO:0000313" key="5">
    <source>
        <dbReference type="EMBL" id="ALS75415.1"/>
    </source>
</evidence>
<dbReference type="PROSITE" id="PS01124">
    <property type="entry name" value="HTH_ARAC_FAMILY_2"/>
    <property type="match status" value="1"/>
</dbReference>
<dbReference type="Pfam" id="PF12833">
    <property type="entry name" value="HTH_18"/>
    <property type="match status" value="1"/>
</dbReference>
<evidence type="ECO:0000256" key="2">
    <source>
        <dbReference type="ARBA" id="ARBA00023125"/>
    </source>
</evidence>
<dbReference type="SUPFAM" id="SSF46689">
    <property type="entry name" value="Homeodomain-like"/>
    <property type="match status" value="2"/>
</dbReference>
<dbReference type="SMART" id="SM00871">
    <property type="entry name" value="AraC_E_bind"/>
    <property type="match status" value="1"/>
</dbReference>
<keyword evidence="2" id="KW-0238">DNA-binding</keyword>
<gene>
    <name evidence="5" type="ORF">AUC31_09360</name>
</gene>
<protein>
    <submittedName>
        <fullName evidence="5">AraC family transcriptional regulator</fullName>
    </submittedName>
</protein>
<sequence>MLKQMNEALAYIEAHLEKEIDERELERIAGTSIYHFRRMFSFLSGFTLGEYIRKRRLSNAAADLHAGMSVTEAAFKYGYDSADGFSRAFKEWAGINPSTVQKSGMLKSFPKLTLQLIIKGGVEMEYRIEEKQAFTIIGVKKRVAIQFEGENEEIMTLAKSISAEQREEMRSYADMEPHQVINAPFNFDEGRMDEQGSLDHMIGFLTAKNVEPGNGLDRVEVPALTWAVFTAEGEFPRVMQESWGKIVSEWLPSSGYELAEAPEISFTGDLSDPAHVKSEIWMAVRKTTLTK</sequence>
<organism evidence="5 6">
    <name type="scientific">Planococcus rifietoensis</name>
    <dbReference type="NCBI Taxonomy" id="200991"/>
    <lineage>
        <taxon>Bacteria</taxon>
        <taxon>Bacillati</taxon>
        <taxon>Bacillota</taxon>
        <taxon>Bacilli</taxon>
        <taxon>Bacillales</taxon>
        <taxon>Caryophanaceae</taxon>
        <taxon>Planococcus</taxon>
    </lineage>
</organism>
<dbReference type="GO" id="GO:0003700">
    <property type="term" value="F:DNA-binding transcription factor activity"/>
    <property type="evidence" value="ECO:0007669"/>
    <property type="project" value="InterPro"/>
</dbReference>
<dbReference type="EMBL" id="CP013659">
    <property type="protein sequence ID" value="ALS75415.1"/>
    <property type="molecule type" value="Genomic_DNA"/>
</dbReference>
<accession>A0A0U2PBI4</accession>
<dbReference type="AlphaFoldDB" id="A0A0U2PBI4"/>
<proteinExistence type="predicted"/>
<keyword evidence="1" id="KW-0805">Transcription regulation</keyword>
<dbReference type="PANTHER" id="PTHR47504:SF5">
    <property type="entry name" value="RIGHT ORIGIN-BINDING PROTEIN"/>
    <property type="match status" value="1"/>
</dbReference>
<evidence type="ECO:0000256" key="1">
    <source>
        <dbReference type="ARBA" id="ARBA00023015"/>
    </source>
</evidence>
<dbReference type="PANTHER" id="PTHR47504">
    <property type="entry name" value="RIGHT ORIGIN-BINDING PROTEIN"/>
    <property type="match status" value="1"/>
</dbReference>
<dbReference type="OrthoDB" id="9801123at2"/>
<evidence type="ECO:0000259" key="4">
    <source>
        <dbReference type="PROSITE" id="PS01124"/>
    </source>
</evidence>
<dbReference type="InterPro" id="IPR018060">
    <property type="entry name" value="HTH_AraC"/>
</dbReference>
<dbReference type="InterPro" id="IPR011256">
    <property type="entry name" value="Reg_factor_effector_dom_sf"/>
</dbReference>
<evidence type="ECO:0000313" key="6">
    <source>
        <dbReference type="Proteomes" id="UP000067683"/>
    </source>
</evidence>
<dbReference type="PROSITE" id="PS00041">
    <property type="entry name" value="HTH_ARAC_FAMILY_1"/>
    <property type="match status" value="1"/>
</dbReference>
<feature type="domain" description="HTH araC/xylS-type" evidence="4">
    <location>
        <begin position="6"/>
        <end position="103"/>
    </location>
</feature>
<dbReference type="SMART" id="SM00342">
    <property type="entry name" value="HTH_ARAC"/>
    <property type="match status" value="1"/>
</dbReference>
<dbReference type="InterPro" id="IPR010499">
    <property type="entry name" value="AraC_E-bd"/>
</dbReference>